<dbReference type="InterPro" id="IPR014710">
    <property type="entry name" value="RmlC-like_jellyroll"/>
</dbReference>
<dbReference type="Gene3D" id="2.60.120.10">
    <property type="entry name" value="Jelly Rolls"/>
    <property type="match status" value="1"/>
</dbReference>
<dbReference type="Proteomes" id="UP000663864">
    <property type="component" value="Unassembled WGS sequence"/>
</dbReference>
<dbReference type="EMBL" id="CAJNOT010000230">
    <property type="protein sequence ID" value="CAF0903836.1"/>
    <property type="molecule type" value="Genomic_DNA"/>
</dbReference>
<dbReference type="InterPro" id="IPR011051">
    <property type="entry name" value="RmlC_Cupin_sf"/>
</dbReference>
<reference evidence="2" key="1">
    <citation type="submission" date="2021-02" db="EMBL/GenBank/DDBJ databases">
        <authorList>
            <person name="Nowell W R."/>
        </authorList>
    </citation>
    <scope>NUCLEOTIDE SEQUENCE</scope>
</reference>
<gene>
    <name evidence="3" type="ORF">JBS370_LOCUS30651</name>
    <name evidence="2" type="ORF">ZHD862_LOCUS7528</name>
</gene>
<evidence type="ECO:0000313" key="3">
    <source>
        <dbReference type="EMBL" id="CAF4080029.1"/>
    </source>
</evidence>
<accession>A0A813ZSJ2</accession>
<name>A0A813ZSJ2_9BILA</name>
<dbReference type="PANTHER" id="PTHR36440:SF1">
    <property type="entry name" value="PUTATIVE (AFU_ORTHOLOGUE AFUA_8G07350)-RELATED"/>
    <property type="match status" value="1"/>
</dbReference>
<sequence>MNSIYRIVNFVLIVNTIYSIILKKNVEGNKWLAVRPNSSEYIHTLPFPNSIFKYKFRGNDTNGLFTLFEAEYLDDGPGKHIHTREDELFHIIDGHVQFFVDEKQFCGSTGDYVYVPRHVSQAIRIQNIDKRAKPVRIQILLAPSGLEGFLDEIEPLYYNGQDNLTLQNDIATKYGIINLEPIDWQDLGCFPATTSSSTRLTPFFSSVISFVKMLFSK</sequence>
<dbReference type="SUPFAM" id="SSF51182">
    <property type="entry name" value="RmlC-like cupins"/>
    <property type="match status" value="1"/>
</dbReference>
<evidence type="ECO:0000313" key="2">
    <source>
        <dbReference type="EMBL" id="CAF0903836.1"/>
    </source>
</evidence>
<dbReference type="AlphaFoldDB" id="A0A813ZSJ2"/>
<dbReference type="Pfam" id="PF07883">
    <property type="entry name" value="Cupin_2"/>
    <property type="match status" value="1"/>
</dbReference>
<protein>
    <recommendedName>
        <fullName evidence="1">Cupin type-2 domain-containing protein</fullName>
    </recommendedName>
</protein>
<feature type="domain" description="Cupin type-2" evidence="1">
    <location>
        <begin position="77"/>
        <end position="120"/>
    </location>
</feature>
<comment type="caution">
    <text evidence="2">The sequence shown here is derived from an EMBL/GenBank/DDBJ whole genome shotgun (WGS) entry which is preliminary data.</text>
</comment>
<dbReference type="InterPro" id="IPR053146">
    <property type="entry name" value="QDO-like"/>
</dbReference>
<dbReference type="PANTHER" id="PTHR36440">
    <property type="entry name" value="PUTATIVE (AFU_ORTHOLOGUE AFUA_8G07350)-RELATED"/>
    <property type="match status" value="1"/>
</dbReference>
<evidence type="ECO:0000313" key="4">
    <source>
        <dbReference type="Proteomes" id="UP000663864"/>
    </source>
</evidence>
<dbReference type="InterPro" id="IPR013096">
    <property type="entry name" value="Cupin_2"/>
</dbReference>
<dbReference type="EMBL" id="CAJOBD010007172">
    <property type="protein sequence ID" value="CAF4080029.1"/>
    <property type="molecule type" value="Genomic_DNA"/>
</dbReference>
<evidence type="ECO:0000259" key="1">
    <source>
        <dbReference type="Pfam" id="PF07883"/>
    </source>
</evidence>
<dbReference type="Proteomes" id="UP000663836">
    <property type="component" value="Unassembled WGS sequence"/>
</dbReference>
<organism evidence="2 4">
    <name type="scientific">Rotaria sordida</name>
    <dbReference type="NCBI Taxonomy" id="392033"/>
    <lineage>
        <taxon>Eukaryota</taxon>
        <taxon>Metazoa</taxon>
        <taxon>Spiralia</taxon>
        <taxon>Gnathifera</taxon>
        <taxon>Rotifera</taxon>
        <taxon>Eurotatoria</taxon>
        <taxon>Bdelloidea</taxon>
        <taxon>Philodinida</taxon>
        <taxon>Philodinidae</taxon>
        <taxon>Rotaria</taxon>
    </lineage>
</organism>
<proteinExistence type="predicted"/>